<dbReference type="PANTHER" id="PTHR30595">
    <property type="entry name" value="GLPR-RELATED TRANSCRIPTIONAL REPRESSOR"/>
    <property type="match status" value="1"/>
</dbReference>
<name>A0A564VUA7_9FIRM</name>
<dbReference type="Gene3D" id="3.30.565.60">
    <property type="match status" value="1"/>
</dbReference>
<proteinExistence type="predicted"/>
<evidence type="ECO:0000313" key="1">
    <source>
        <dbReference type="EMBL" id="VUX36141.1"/>
    </source>
</evidence>
<sequence length="170" mass="19580">MLSHTAVIWSLENIQVAIFDDRLEVTSPGMLLNNDSIKKMIEGYSKPRNPAIANAFAYMKIIEKWGTGIPRIFRECRDYGLPDPELIDFDGDFRVNMYRNNTNKASNESLNSDEAVIMAMIKTNPQISQKEMVTKSEFSRSKIQRILKVLQGKKVLYREGARKNGYWKIL</sequence>
<dbReference type="RefSeq" id="WP_243121626.1">
    <property type="nucleotide sequence ID" value="NZ_CABHNW010000059.1"/>
</dbReference>
<accession>A0A564VUA7</accession>
<dbReference type="AlphaFoldDB" id="A0A564VUA7"/>
<organism evidence="1 2">
    <name type="scientific">Blautia luti</name>
    <dbReference type="NCBI Taxonomy" id="89014"/>
    <lineage>
        <taxon>Bacteria</taxon>
        <taxon>Bacillati</taxon>
        <taxon>Bacillota</taxon>
        <taxon>Clostridia</taxon>
        <taxon>Lachnospirales</taxon>
        <taxon>Lachnospiraceae</taxon>
        <taxon>Blautia</taxon>
    </lineage>
</organism>
<dbReference type="InterPro" id="IPR036388">
    <property type="entry name" value="WH-like_DNA-bd_sf"/>
</dbReference>
<dbReference type="PANTHER" id="PTHR30595:SF6">
    <property type="entry name" value="SCHLAFEN ALBA-2 DOMAIN-CONTAINING PROTEIN"/>
    <property type="match status" value="1"/>
</dbReference>
<dbReference type="InterPro" id="IPR036390">
    <property type="entry name" value="WH_DNA-bd_sf"/>
</dbReference>
<dbReference type="InterPro" id="IPR038475">
    <property type="entry name" value="RecG_C_sf"/>
</dbReference>
<reference evidence="1 2" key="1">
    <citation type="submission" date="2019-07" db="EMBL/GenBank/DDBJ databases">
        <authorList>
            <person name="Hibberd C M."/>
            <person name="Gehrig L. J."/>
            <person name="Chang H.-W."/>
            <person name="Venkatesh S."/>
        </authorList>
    </citation>
    <scope>NUCLEOTIDE SEQUENCE [LARGE SCALE GENOMIC DNA]</scope>
    <source>
        <strain evidence="1">Blautia_luti_SSTS_Bg7063</strain>
    </source>
</reference>
<dbReference type="Pfam" id="PF13749">
    <property type="entry name" value="HATPase_c_4"/>
    <property type="match status" value="1"/>
</dbReference>
<gene>
    <name evidence="1" type="ORF">RSSSTS7063_02964</name>
</gene>
<dbReference type="Proteomes" id="UP000408482">
    <property type="component" value="Unassembled WGS sequence"/>
</dbReference>
<evidence type="ECO:0000313" key="2">
    <source>
        <dbReference type="Proteomes" id="UP000408482"/>
    </source>
</evidence>
<keyword evidence="2" id="KW-1185">Reference proteome</keyword>
<dbReference type="Gene3D" id="1.10.10.10">
    <property type="entry name" value="Winged helix-like DNA-binding domain superfamily/Winged helix DNA-binding domain"/>
    <property type="match status" value="1"/>
</dbReference>
<dbReference type="EMBL" id="CABHNW010000059">
    <property type="protein sequence ID" value="VUX36141.1"/>
    <property type="molecule type" value="Genomic_DNA"/>
</dbReference>
<protein>
    <submittedName>
        <fullName evidence="1">Uncharacterized protein</fullName>
    </submittedName>
</protein>
<dbReference type="SUPFAM" id="SSF46785">
    <property type="entry name" value="Winged helix' DNA-binding domain"/>
    <property type="match status" value="1"/>
</dbReference>